<evidence type="ECO:0000256" key="5">
    <source>
        <dbReference type="ARBA" id="ARBA00023040"/>
    </source>
</evidence>
<dbReference type="CDD" id="cd15011">
    <property type="entry name" value="7tmA_GPR149"/>
    <property type="match status" value="1"/>
</dbReference>
<dbReference type="FunFam" id="1.20.1070.10:FF:000207">
    <property type="entry name" value="Probable G-protein coupled receptor 149"/>
    <property type="match status" value="1"/>
</dbReference>
<dbReference type="PROSITE" id="PS50262">
    <property type="entry name" value="G_PROTEIN_RECEP_F1_2"/>
    <property type="match status" value="1"/>
</dbReference>
<dbReference type="OrthoDB" id="9944911at2759"/>
<feature type="compositionally biased region" description="Basic and acidic residues" evidence="9">
    <location>
        <begin position="481"/>
        <end position="502"/>
    </location>
</feature>
<accession>A0A7K7NH32</accession>
<feature type="non-terminal residue" evidence="12">
    <location>
        <position position="762"/>
    </location>
</feature>
<evidence type="ECO:0000313" key="13">
    <source>
        <dbReference type="Proteomes" id="UP000585422"/>
    </source>
</evidence>
<evidence type="ECO:0000256" key="4">
    <source>
        <dbReference type="ARBA" id="ARBA00022989"/>
    </source>
</evidence>
<keyword evidence="13" id="KW-1185">Reference proteome</keyword>
<gene>
    <name evidence="12" type="primary">Gpr149</name>
    <name evidence="12" type="ORF">HALALB_R15128</name>
</gene>
<dbReference type="PANTHER" id="PTHR24229:SF32">
    <property type="entry name" value="G-PROTEIN COUPLED RECEPTOR 149-RELATED"/>
    <property type="match status" value="1"/>
</dbReference>
<dbReference type="InterPro" id="IPR017452">
    <property type="entry name" value="GPCR_Rhodpsn_7TM"/>
</dbReference>
<dbReference type="SUPFAM" id="SSF81321">
    <property type="entry name" value="Family A G protein-coupled receptor-like"/>
    <property type="match status" value="1"/>
</dbReference>
<proteinExistence type="predicted"/>
<dbReference type="GO" id="GO:0005886">
    <property type="term" value="C:plasma membrane"/>
    <property type="evidence" value="ECO:0007669"/>
    <property type="project" value="UniProtKB-SubCell"/>
</dbReference>
<comment type="caution">
    <text evidence="12">The sequence shown here is derived from an EMBL/GenBank/DDBJ whole genome shotgun (WGS) entry which is preliminary data.</text>
</comment>
<keyword evidence="6 10" id="KW-0472">Membrane</keyword>
<evidence type="ECO:0000256" key="7">
    <source>
        <dbReference type="ARBA" id="ARBA00023170"/>
    </source>
</evidence>
<dbReference type="Gene3D" id="1.20.1070.10">
    <property type="entry name" value="Rhodopsin 7-helix transmembrane proteins"/>
    <property type="match status" value="1"/>
</dbReference>
<feature type="compositionally biased region" description="Basic and acidic residues" evidence="9">
    <location>
        <begin position="437"/>
        <end position="451"/>
    </location>
</feature>
<feature type="transmembrane region" description="Helical" evidence="10">
    <location>
        <begin position="68"/>
        <end position="90"/>
    </location>
</feature>
<name>A0A7K7NH32_HALAL</name>
<keyword evidence="3 10" id="KW-0812">Transmembrane</keyword>
<comment type="subcellular location">
    <subcellularLocation>
        <location evidence="1">Cell membrane</location>
        <topology evidence="1">Multi-pass membrane protein</topology>
    </subcellularLocation>
</comment>
<feature type="non-terminal residue" evidence="12">
    <location>
        <position position="1"/>
    </location>
</feature>
<feature type="domain" description="G-protein coupled receptors family 1 profile" evidence="11">
    <location>
        <begin position="50"/>
        <end position="358"/>
    </location>
</feature>
<feature type="compositionally biased region" description="Basic and acidic residues" evidence="9">
    <location>
        <begin position="541"/>
        <end position="555"/>
    </location>
</feature>
<dbReference type="EMBL" id="VZSQ01000122">
    <property type="protein sequence ID" value="NWZ54585.1"/>
    <property type="molecule type" value="Genomic_DNA"/>
</dbReference>
<evidence type="ECO:0000256" key="9">
    <source>
        <dbReference type="SAM" id="MobiDB-lite"/>
    </source>
</evidence>
<reference evidence="12 13" key="1">
    <citation type="submission" date="2019-09" db="EMBL/GenBank/DDBJ databases">
        <title>Bird 10,000 Genomes (B10K) Project - Family phase.</title>
        <authorList>
            <person name="Zhang G."/>
        </authorList>
    </citation>
    <scope>NUCLEOTIDE SEQUENCE [LARGE SCALE GENOMIC DNA]</scope>
    <source>
        <strain evidence="12">OUT-0040</strain>
        <tissue evidence="12">Blood</tissue>
    </source>
</reference>
<feature type="compositionally biased region" description="Basic and acidic residues" evidence="9">
    <location>
        <begin position="525"/>
        <end position="534"/>
    </location>
</feature>
<evidence type="ECO:0000313" key="12">
    <source>
        <dbReference type="EMBL" id="NWZ54585.1"/>
    </source>
</evidence>
<evidence type="ECO:0000256" key="10">
    <source>
        <dbReference type="SAM" id="Phobius"/>
    </source>
</evidence>
<dbReference type="GeneID" id="104319201"/>
<dbReference type="GO" id="GO:0004930">
    <property type="term" value="F:G protein-coupled receptor activity"/>
    <property type="evidence" value="ECO:0007669"/>
    <property type="project" value="UniProtKB-KW"/>
</dbReference>
<feature type="transmembrane region" description="Helical" evidence="10">
    <location>
        <begin position="341"/>
        <end position="359"/>
    </location>
</feature>
<keyword evidence="7" id="KW-0675">Receptor</keyword>
<sequence>MSVTPSNLSLNGTSFFAENHSIMDKPSEQRTLNVFLFCLTFIIAFTALLGSIYSLVSLLKMQNKTTVSMIVTSLSIDDLISIVPVIIFMLTQWSSDVLPQPLCTTSALIYLFQGISSNLKGSLIVSYNFYTINKTETMSCSTSKRQVSMVWAILTIWIVSLLICILPLCGWGKYIPTSWGCFTDCASSYILFLFIVYSLCFCLLTVLSVPLTYQLLCSDEQQLLHIDYQEISRGYITPGTPAGCSTATPSLSPVDPVDKTLKHFQNACPSSEAVFRKGVAESGALEPRCMHSIQSRSFTVGFAQKRFSLILALTKVILWLPMMIQMVVQHITGFQSLSFETLSFLLTLLAATVTPVFVLSEHWIHLPCGCIINCRRDSYAVSSEELKTKRRGFEFNLSFQQGYGIYRISRENHHRHDGGGQSTSCHNLVSYGCGSADEPRGGSDDPPRCGKADFSTTAPADSSRDAPAGPAAAPAPGQEASADRRLLPDEPGTDRLLPDKPGTHRLLLPERPGAHRLLPGKPGTARREEVRNFEKSTFSEGPERRLSHEESHKPELTDWEWCRSKSERTPRQRSGGALAIPLCAFQGTVSLQAPTGKTLSLSTYEVSTEGQKITPTSKKIEVYRSKSVGHEPNPEESPNTFADTSVKIHLEVLEICDNEEALDTVSIISNISQSSTQVRSPSLRYSRKENRFVSCDLGETASYSLFIPSNNPDSDINISIPDTVEAHRQNSKKQHMERSGYQEEIQMLNKAYRKREEDGNSN</sequence>
<dbReference type="Proteomes" id="UP000585422">
    <property type="component" value="Unassembled WGS sequence"/>
</dbReference>
<feature type="transmembrane region" description="Helical" evidence="10">
    <location>
        <begin position="188"/>
        <end position="213"/>
    </location>
</feature>
<evidence type="ECO:0000256" key="3">
    <source>
        <dbReference type="ARBA" id="ARBA00022692"/>
    </source>
</evidence>
<dbReference type="GO" id="GO:0007218">
    <property type="term" value="P:neuropeptide signaling pathway"/>
    <property type="evidence" value="ECO:0007669"/>
    <property type="project" value="TreeGrafter"/>
</dbReference>
<dbReference type="GO" id="GO:0042923">
    <property type="term" value="F:neuropeptide binding"/>
    <property type="evidence" value="ECO:0007669"/>
    <property type="project" value="TreeGrafter"/>
</dbReference>
<dbReference type="PANTHER" id="PTHR24229">
    <property type="entry name" value="NEUROPEPTIDES RECEPTOR"/>
    <property type="match status" value="1"/>
</dbReference>
<evidence type="ECO:0000259" key="11">
    <source>
        <dbReference type="PROSITE" id="PS50262"/>
    </source>
</evidence>
<evidence type="ECO:0000256" key="1">
    <source>
        <dbReference type="ARBA" id="ARBA00004651"/>
    </source>
</evidence>
<protein>
    <submittedName>
        <fullName evidence="12">GP149 protein</fullName>
    </submittedName>
</protein>
<dbReference type="RefSeq" id="XP_069649043.1">
    <property type="nucleotide sequence ID" value="XM_069792942.1"/>
</dbReference>
<evidence type="ECO:0000256" key="8">
    <source>
        <dbReference type="ARBA" id="ARBA00023224"/>
    </source>
</evidence>
<keyword evidence="5" id="KW-0297">G-protein coupled receptor</keyword>
<feature type="compositionally biased region" description="Low complexity" evidence="9">
    <location>
        <begin position="458"/>
        <end position="480"/>
    </location>
</feature>
<feature type="region of interest" description="Disordered" evidence="9">
    <location>
        <begin position="435"/>
        <end position="555"/>
    </location>
</feature>
<feature type="transmembrane region" description="Helical" evidence="10">
    <location>
        <begin position="110"/>
        <end position="130"/>
    </location>
</feature>
<keyword evidence="2" id="KW-1003">Cell membrane</keyword>
<evidence type="ECO:0000256" key="6">
    <source>
        <dbReference type="ARBA" id="ARBA00023136"/>
    </source>
</evidence>
<dbReference type="GO" id="GO:0043005">
    <property type="term" value="C:neuron projection"/>
    <property type="evidence" value="ECO:0007669"/>
    <property type="project" value="TreeGrafter"/>
</dbReference>
<evidence type="ECO:0000256" key="2">
    <source>
        <dbReference type="ARBA" id="ARBA00022475"/>
    </source>
</evidence>
<organism evidence="12 13">
    <name type="scientific">Haliaeetus albicilla</name>
    <name type="common">White-tailed sea-eagle</name>
    <name type="synonym">Falco albicilla</name>
    <dbReference type="NCBI Taxonomy" id="8969"/>
    <lineage>
        <taxon>Eukaryota</taxon>
        <taxon>Metazoa</taxon>
        <taxon>Chordata</taxon>
        <taxon>Craniata</taxon>
        <taxon>Vertebrata</taxon>
        <taxon>Euteleostomi</taxon>
        <taxon>Archelosauria</taxon>
        <taxon>Archosauria</taxon>
        <taxon>Dinosauria</taxon>
        <taxon>Saurischia</taxon>
        <taxon>Theropoda</taxon>
        <taxon>Coelurosauria</taxon>
        <taxon>Aves</taxon>
        <taxon>Neognathae</taxon>
        <taxon>Neoaves</taxon>
        <taxon>Telluraves</taxon>
        <taxon>Accipitrimorphae</taxon>
        <taxon>Accipitriformes</taxon>
        <taxon>Accipitridae</taxon>
        <taxon>Accipitrinae</taxon>
        <taxon>Haliaeetus</taxon>
    </lineage>
</organism>
<feature type="transmembrane region" description="Helical" evidence="10">
    <location>
        <begin position="150"/>
        <end position="168"/>
    </location>
</feature>
<keyword evidence="4 10" id="KW-1133">Transmembrane helix</keyword>
<feature type="transmembrane region" description="Helical" evidence="10">
    <location>
        <begin position="34"/>
        <end position="56"/>
    </location>
</feature>
<keyword evidence="8" id="KW-0807">Transducer</keyword>
<feature type="transmembrane region" description="Helical" evidence="10">
    <location>
        <begin position="307"/>
        <end position="329"/>
    </location>
</feature>
<dbReference type="AlphaFoldDB" id="A0A7K7NH32"/>